<keyword evidence="1" id="KW-0472">Membrane</keyword>
<reference evidence="2 3" key="1">
    <citation type="submission" date="2013-03" db="EMBL/GenBank/DDBJ databases">
        <title>The Genome Sequence of Cladophialophora yegresii CBS 114405.</title>
        <authorList>
            <consortium name="The Broad Institute Genomics Platform"/>
            <person name="Cuomo C."/>
            <person name="de Hoog S."/>
            <person name="Gorbushina A."/>
            <person name="Walker B."/>
            <person name="Young S.K."/>
            <person name="Zeng Q."/>
            <person name="Gargeya S."/>
            <person name="Fitzgerald M."/>
            <person name="Haas B."/>
            <person name="Abouelleil A."/>
            <person name="Allen A.W."/>
            <person name="Alvarado L."/>
            <person name="Arachchi H.M."/>
            <person name="Berlin A.M."/>
            <person name="Chapman S.B."/>
            <person name="Gainer-Dewar J."/>
            <person name="Goldberg J."/>
            <person name="Griggs A."/>
            <person name="Gujja S."/>
            <person name="Hansen M."/>
            <person name="Howarth C."/>
            <person name="Imamovic A."/>
            <person name="Ireland A."/>
            <person name="Larimer J."/>
            <person name="McCowan C."/>
            <person name="Murphy C."/>
            <person name="Pearson M."/>
            <person name="Poon T.W."/>
            <person name="Priest M."/>
            <person name="Roberts A."/>
            <person name="Saif S."/>
            <person name="Shea T."/>
            <person name="Sisk P."/>
            <person name="Sykes S."/>
            <person name="Wortman J."/>
            <person name="Nusbaum C."/>
            <person name="Birren B."/>
        </authorList>
    </citation>
    <scope>NUCLEOTIDE SEQUENCE [LARGE SCALE GENOMIC DNA]</scope>
    <source>
        <strain evidence="2 3">CBS 114405</strain>
    </source>
</reference>
<comment type="caution">
    <text evidence="2">The sequence shown here is derived from an EMBL/GenBank/DDBJ whole genome shotgun (WGS) entry which is preliminary data.</text>
</comment>
<dbReference type="RefSeq" id="XP_007752346.1">
    <property type="nucleotide sequence ID" value="XM_007754156.1"/>
</dbReference>
<keyword evidence="1" id="KW-0812">Transmembrane</keyword>
<dbReference type="VEuPathDB" id="FungiDB:A1O7_00114"/>
<protein>
    <submittedName>
        <fullName evidence="2">Uncharacterized protein</fullName>
    </submittedName>
</protein>
<dbReference type="Proteomes" id="UP000019473">
    <property type="component" value="Unassembled WGS sequence"/>
</dbReference>
<evidence type="ECO:0000313" key="2">
    <source>
        <dbReference type="EMBL" id="EXJ63779.1"/>
    </source>
</evidence>
<evidence type="ECO:0000313" key="3">
    <source>
        <dbReference type="Proteomes" id="UP000019473"/>
    </source>
</evidence>
<feature type="transmembrane region" description="Helical" evidence="1">
    <location>
        <begin position="313"/>
        <end position="334"/>
    </location>
</feature>
<accession>W9WZW8</accession>
<proteinExistence type="predicted"/>
<dbReference type="GeneID" id="19174731"/>
<keyword evidence="3" id="KW-1185">Reference proteome</keyword>
<gene>
    <name evidence="2" type="ORF">A1O7_00114</name>
</gene>
<dbReference type="AlphaFoldDB" id="W9WZW8"/>
<dbReference type="eggNOG" id="ENOG502SRPC">
    <property type="taxonomic scope" value="Eukaryota"/>
</dbReference>
<organism evidence="2 3">
    <name type="scientific">Cladophialophora yegresii CBS 114405</name>
    <dbReference type="NCBI Taxonomy" id="1182544"/>
    <lineage>
        <taxon>Eukaryota</taxon>
        <taxon>Fungi</taxon>
        <taxon>Dikarya</taxon>
        <taxon>Ascomycota</taxon>
        <taxon>Pezizomycotina</taxon>
        <taxon>Eurotiomycetes</taxon>
        <taxon>Chaetothyriomycetidae</taxon>
        <taxon>Chaetothyriales</taxon>
        <taxon>Herpotrichiellaceae</taxon>
        <taxon>Cladophialophora</taxon>
    </lineage>
</organism>
<sequence length="337" mass="37312">MSMTSELTSALFHHQREALTVVGGFQAVFKRAEATSCPWDEQRVDKSHRHEEHGRFRCPPWLRPAQLRVEAPKRFQLRICVHALEPTSSRRIWVGDLTRATTSTRAVAQLVGVDTAANMLQVVKMDRNDHAGVRADQHPDPSSNINATYRIRWRLLICQTEAFYLHEVPLLSTDRGPAVVETLLHQSLRSESWLAKAVPFMIPAAYTAVLAPVPVELLSDLPCLVDVETQQYSHVLTTALRQPSQFPATAQFLTSYARFAITPEPRNNAISRDAILIKLQLSKLTLAAFLAITLTVSVVAGVVAGVARHSVDLGLGVFGALVSLVGIVEGFATWRLM</sequence>
<feature type="transmembrane region" description="Helical" evidence="1">
    <location>
        <begin position="284"/>
        <end position="307"/>
    </location>
</feature>
<dbReference type="HOGENOM" id="CLU_823881_0_0_1"/>
<dbReference type="EMBL" id="AMGW01000001">
    <property type="protein sequence ID" value="EXJ63779.1"/>
    <property type="molecule type" value="Genomic_DNA"/>
</dbReference>
<dbReference type="OrthoDB" id="4160624at2759"/>
<keyword evidence="1" id="KW-1133">Transmembrane helix</keyword>
<name>W9WZW8_9EURO</name>
<evidence type="ECO:0000256" key="1">
    <source>
        <dbReference type="SAM" id="Phobius"/>
    </source>
</evidence>